<evidence type="ECO:0000256" key="1">
    <source>
        <dbReference type="ARBA" id="ARBA00004141"/>
    </source>
</evidence>
<keyword evidence="14" id="KW-0732">Signal</keyword>
<reference evidence="16" key="1">
    <citation type="submission" date="2021-01" db="EMBL/GenBank/DDBJ databases">
        <authorList>
            <person name="Corre E."/>
            <person name="Pelletier E."/>
            <person name="Niang G."/>
            <person name="Scheremetjew M."/>
            <person name="Finn R."/>
            <person name="Kale V."/>
            <person name="Holt S."/>
            <person name="Cochrane G."/>
            <person name="Meng A."/>
            <person name="Brown T."/>
            <person name="Cohen L."/>
        </authorList>
    </citation>
    <scope>NUCLEOTIDE SEQUENCE</scope>
    <source>
        <strain evidence="16">UTEX LB 985</strain>
    </source>
</reference>
<evidence type="ECO:0000256" key="12">
    <source>
        <dbReference type="RuleBase" id="RU000581"/>
    </source>
</evidence>
<keyword evidence="5" id="KW-0276">Fatty acid metabolism</keyword>
<evidence type="ECO:0000256" key="5">
    <source>
        <dbReference type="ARBA" id="ARBA00022832"/>
    </source>
</evidence>
<proteinExistence type="inferred from homology"/>
<feature type="signal peptide" evidence="14">
    <location>
        <begin position="1"/>
        <end position="18"/>
    </location>
</feature>
<dbReference type="GO" id="GO:0042761">
    <property type="term" value="P:very long-chain fatty acid biosynthetic process"/>
    <property type="evidence" value="ECO:0007669"/>
    <property type="project" value="TreeGrafter"/>
</dbReference>
<keyword evidence="10 13" id="KW-0472">Membrane</keyword>
<feature type="domain" description="Fatty acid desaturase" evidence="15">
    <location>
        <begin position="171"/>
        <end position="368"/>
    </location>
</feature>
<evidence type="ECO:0000256" key="7">
    <source>
        <dbReference type="ARBA" id="ARBA00023002"/>
    </source>
</evidence>
<evidence type="ECO:0000256" key="13">
    <source>
        <dbReference type="SAM" id="Phobius"/>
    </source>
</evidence>
<evidence type="ECO:0000256" key="14">
    <source>
        <dbReference type="SAM" id="SignalP"/>
    </source>
</evidence>
<dbReference type="PANTHER" id="PTHR11351">
    <property type="entry name" value="ACYL-COA DESATURASE"/>
    <property type="match status" value="1"/>
</dbReference>
<evidence type="ECO:0000256" key="4">
    <source>
        <dbReference type="ARBA" id="ARBA00022692"/>
    </source>
</evidence>
<keyword evidence="11 12" id="KW-0275">Fatty acid biosynthesis</keyword>
<dbReference type="PANTHER" id="PTHR11351:SF31">
    <property type="entry name" value="DESATURASE 1, ISOFORM A-RELATED"/>
    <property type="match status" value="1"/>
</dbReference>
<evidence type="ECO:0000256" key="3">
    <source>
        <dbReference type="ARBA" id="ARBA00022516"/>
    </source>
</evidence>
<organism evidence="16">
    <name type="scientific">Haptolina brevifila</name>
    <dbReference type="NCBI Taxonomy" id="156173"/>
    <lineage>
        <taxon>Eukaryota</taxon>
        <taxon>Haptista</taxon>
        <taxon>Haptophyta</taxon>
        <taxon>Prymnesiophyceae</taxon>
        <taxon>Prymnesiales</taxon>
        <taxon>Prymnesiaceae</taxon>
        <taxon>Haptolina</taxon>
    </lineage>
</organism>
<comment type="domain">
    <text evidence="12">The histidine box domains are involved in binding the catalytic metal ions.</text>
</comment>
<dbReference type="AlphaFoldDB" id="A0A7S2NH10"/>
<evidence type="ECO:0000259" key="15">
    <source>
        <dbReference type="Pfam" id="PF00487"/>
    </source>
</evidence>
<keyword evidence="4 12" id="KW-0812">Transmembrane</keyword>
<dbReference type="CDD" id="cd03505">
    <property type="entry name" value="Delta9-FADS-like"/>
    <property type="match status" value="1"/>
</dbReference>
<dbReference type="Pfam" id="PF00487">
    <property type="entry name" value="FA_desaturase"/>
    <property type="match status" value="1"/>
</dbReference>
<protein>
    <recommendedName>
        <fullName evidence="15">Fatty acid desaturase domain-containing protein</fullName>
    </recommendedName>
</protein>
<gene>
    <name evidence="16" type="ORF">CBRE1094_LOCUS40625</name>
</gene>
<evidence type="ECO:0000256" key="9">
    <source>
        <dbReference type="ARBA" id="ARBA00023098"/>
    </source>
</evidence>
<name>A0A7S2NH10_9EUKA</name>
<keyword evidence="8" id="KW-0408">Iron</keyword>
<sequence>MRSSRVLVVLCALVNAAAYTSLGHNTLRSKHATFTVLRKTAQPQQLRSRQATLPVMVLDLEKKAQPRGTVQDECVGDRTVTGRSYREVYNELFSKPLRTNVPVAKPSNEAQQLEPTARRVPFSSVFGDLMRRPGQRPWSQTDVGRSSWFVIAHVMGVLAWTRFFSWRMLGLHFLLYCSCGMGITYSYHRQLAHRSFKSPKWLEYTAAYFGMMAVQGSPIEWVADHRYHHLHTETPLDPHSSYEGFYWSHIGWMLDSKVYLERCGDQSNVADLSKQPFYRHVHEHYPMHLLGNMALIFALGGVAGIAWRCFFLALLYHVTWFVNSAAHLWGRQEYRTGDQSRNNWWVGFLAFGEGWHNNHHAFEYSARHGLRPRQFDITWQLISVLRRVGLVHSVKLPTEAAKDRLRLEAH</sequence>
<evidence type="ECO:0000256" key="2">
    <source>
        <dbReference type="ARBA" id="ARBA00009295"/>
    </source>
</evidence>
<dbReference type="GO" id="GO:0005789">
    <property type="term" value="C:endoplasmic reticulum membrane"/>
    <property type="evidence" value="ECO:0007669"/>
    <property type="project" value="TreeGrafter"/>
</dbReference>
<evidence type="ECO:0000256" key="6">
    <source>
        <dbReference type="ARBA" id="ARBA00022989"/>
    </source>
</evidence>
<evidence type="ECO:0000256" key="10">
    <source>
        <dbReference type="ARBA" id="ARBA00023136"/>
    </source>
</evidence>
<dbReference type="InterPro" id="IPR005804">
    <property type="entry name" value="FA_desaturase_dom"/>
</dbReference>
<evidence type="ECO:0000313" key="16">
    <source>
        <dbReference type="EMBL" id="CAD9538509.1"/>
    </source>
</evidence>
<dbReference type="GO" id="GO:0016717">
    <property type="term" value="F:oxidoreductase activity, acting on paired donors, with oxidation of a pair of donors resulting in the reduction of molecular oxygen to two molecules of water"/>
    <property type="evidence" value="ECO:0007669"/>
    <property type="project" value="InterPro"/>
</dbReference>
<feature type="chain" id="PRO_5030615677" description="Fatty acid desaturase domain-containing protein" evidence="14">
    <location>
        <begin position="19"/>
        <end position="410"/>
    </location>
</feature>
<evidence type="ECO:0000256" key="11">
    <source>
        <dbReference type="ARBA" id="ARBA00023160"/>
    </source>
</evidence>
<dbReference type="PRINTS" id="PR00075">
    <property type="entry name" value="FACDDSATRASE"/>
</dbReference>
<keyword evidence="3 12" id="KW-0444">Lipid biosynthesis</keyword>
<keyword evidence="6 13" id="KW-1133">Transmembrane helix</keyword>
<feature type="transmembrane region" description="Helical" evidence="13">
    <location>
        <begin position="289"/>
        <end position="307"/>
    </location>
</feature>
<keyword evidence="9" id="KW-0443">Lipid metabolism</keyword>
<feature type="transmembrane region" description="Helical" evidence="13">
    <location>
        <begin position="164"/>
        <end position="187"/>
    </location>
</feature>
<keyword evidence="7 12" id="KW-0560">Oxidoreductase</keyword>
<comment type="similarity">
    <text evidence="2 12">Belongs to the fatty acid desaturase type 1 family.</text>
</comment>
<accession>A0A7S2NH10</accession>
<dbReference type="EMBL" id="HBGU01074560">
    <property type="protein sequence ID" value="CAD9538509.1"/>
    <property type="molecule type" value="Transcribed_RNA"/>
</dbReference>
<comment type="cofactor">
    <cofactor evidence="12">
        <name>Fe(2+)</name>
        <dbReference type="ChEBI" id="CHEBI:29033"/>
    </cofactor>
</comment>
<dbReference type="InterPro" id="IPR015876">
    <property type="entry name" value="Acyl-CoA_DS"/>
</dbReference>
<evidence type="ECO:0000256" key="8">
    <source>
        <dbReference type="ARBA" id="ARBA00023004"/>
    </source>
</evidence>
<comment type="subcellular location">
    <subcellularLocation>
        <location evidence="1">Membrane</location>
        <topology evidence="1">Multi-pass membrane protein</topology>
    </subcellularLocation>
</comment>